<comment type="caution">
    <text evidence="3">The sequence shown here is derived from an EMBL/GenBank/DDBJ whole genome shotgun (WGS) entry which is preliminary data.</text>
</comment>
<keyword evidence="2" id="KW-0812">Transmembrane</keyword>
<reference evidence="3 4" key="1">
    <citation type="submission" date="2016-07" db="EMBL/GenBank/DDBJ databases">
        <title>Pervasive Adenine N6-methylation of Active Genes in Fungi.</title>
        <authorList>
            <consortium name="DOE Joint Genome Institute"/>
            <person name="Mondo S.J."/>
            <person name="Dannebaum R.O."/>
            <person name="Kuo R.C."/>
            <person name="Labutti K."/>
            <person name="Haridas S."/>
            <person name="Kuo A."/>
            <person name="Salamov A."/>
            <person name="Ahrendt S.R."/>
            <person name="Lipzen A."/>
            <person name="Sullivan W."/>
            <person name="Andreopoulos W.B."/>
            <person name="Clum A."/>
            <person name="Lindquist E."/>
            <person name="Daum C."/>
            <person name="Ramamoorthy G.K."/>
            <person name="Gryganskyi A."/>
            <person name="Culley D."/>
            <person name="Magnuson J.K."/>
            <person name="James T.Y."/>
            <person name="O'Malley M.A."/>
            <person name="Stajich J.E."/>
            <person name="Spatafora J.W."/>
            <person name="Visel A."/>
            <person name="Grigoriev I.V."/>
        </authorList>
    </citation>
    <scope>NUCLEOTIDE SEQUENCE [LARGE SCALE GENOMIC DNA]</scope>
    <source>
        <strain evidence="3 4">68-887.2</strain>
    </source>
</reference>
<protein>
    <submittedName>
        <fullName evidence="3">Uncharacterized protein</fullName>
    </submittedName>
</protein>
<keyword evidence="2" id="KW-0472">Membrane</keyword>
<dbReference type="OrthoDB" id="2574290at2759"/>
<feature type="region of interest" description="Disordered" evidence="1">
    <location>
        <begin position="138"/>
        <end position="269"/>
    </location>
</feature>
<evidence type="ECO:0000313" key="4">
    <source>
        <dbReference type="Proteomes" id="UP000193986"/>
    </source>
</evidence>
<accession>A0A1Y2BCS8</accession>
<evidence type="ECO:0000256" key="2">
    <source>
        <dbReference type="SAM" id="Phobius"/>
    </source>
</evidence>
<dbReference type="EMBL" id="MCFC01000009">
    <property type="protein sequence ID" value="ORY32619.1"/>
    <property type="molecule type" value="Genomic_DNA"/>
</dbReference>
<organism evidence="3 4">
    <name type="scientific">Naematelia encephala</name>
    <dbReference type="NCBI Taxonomy" id="71784"/>
    <lineage>
        <taxon>Eukaryota</taxon>
        <taxon>Fungi</taxon>
        <taxon>Dikarya</taxon>
        <taxon>Basidiomycota</taxon>
        <taxon>Agaricomycotina</taxon>
        <taxon>Tremellomycetes</taxon>
        <taxon>Tremellales</taxon>
        <taxon>Naemateliaceae</taxon>
        <taxon>Naematelia</taxon>
    </lineage>
</organism>
<feature type="compositionally biased region" description="Low complexity" evidence="1">
    <location>
        <begin position="157"/>
        <end position="167"/>
    </location>
</feature>
<dbReference type="Proteomes" id="UP000193986">
    <property type="component" value="Unassembled WGS sequence"/>
</dbReference>
<sequence length="269" mass="28917">MSREGGAFPTNPMSIPATKEAIQRHIDSGEISQADLEVLKKSYRTVAMGSTIGSILFSTGTYFLFRARAPQYGFAARLFAAIGAGSVGSLVGFTAGGVAASMQVNQNMPDSQRKMRVFAEIARESQEKMRLESIKRVGVVNDIPRGPNGRFPPPSSPSSSPSSSTSTWEQSVDGDRDQSQEYDGLVPDSSTLDTDGDIPTPIQSQVGSKTASTWDKLRAASPIGGAGGTRAATGASALKVEDERTREQREFDEMLEKERKGVDTNDRWT</sequence>
<dbReference type="InParanoid" id="A0A1Y2BCS8"/>
<feature type="compositionally biased region" description="Basic and acidic residues" evidence="1">
    <location>
        <begin position="239"/>
        <end position="269"/>
    </location>
</feature>
<keyword evidence="4" id="KW-1185">Reference proteome</keyword>
<gene>
    <name evidence="3" type="ORF">BCR39DRAFT_523175</name>
</gene>
<evidence type="ECO:0000313" key="3">
    <source>
        <dbReference type="EMBL" id="ORY32619.1"/>
    </source>
</evidence>
<feature type="transmembrane region" description="Helical" evidence="2">
    <location>
        <begin position="77"/>
        <end position="102"/>
    </location>
</feature>
<feature type="compositionally biased region" description="Polar residues" evidence="1">
    <location>
        <begin position="201"/>
        <end position="213"/>
    </location>
</feature>
<proteinExistence type="predicted"/>
<evidence type="ECO:0000256" key="1">
    <source>
        <dbReference type="SAM" id="MobiDB-lite"/>
    </source>
</evidence>
<name>A0A1Y2BCS8_9TREE</name>
<dbReference type="AlphaFoldDB" id="A0A1Y2BCS8"/>
<keyword evidence="2" id="KW-1133">Transmembrane helix</keyword>
<feature type="transmembrane region" description="Helical" evidence="2">
    <location>
        <begin position="46"/>
        <end position="65"/>
    </location>
</feature>